<accession>A0A8S3T5R4</accession>
<gene>
    <name evidence="1" type="ORF">MEDL_37445</name>
</gene>
<protein>
    <submittedName>
        <fullName evidence="1">Uncharacterized protein</fullName>
    </submittedName>
</protein>
<dbReference type="AlphaFoldDB" id="A0A8S3T5R4"/>
<dbReference type="Proteomes" id="UP000683360">
    <property type="component" value="Unassembled WGS sequence"/>
</dbReference>
<evidence type="ECO:0000313" key="1">
    <source>
        <dbReference type="EMBL" id="CAG2224269.1"/>
    </source>
</evidence>
<dbReference type="EMBL" id="CAJPWZ010001798">
    <property type="protein sequence ID" value="CAG2224269.1"/>
    <property type="molecule type" value="Genomic_DNA"/>
</dbReference>
<organism evidence="1 2">
    <name type="scientific">Mytilus edulis</name>
    <name type="common">Blue mussel</name>
    <dbReference type="NCBI Taxonomy" id="6550"/>
    <lineage>
        <taxon>Eukaryota</taxon>
        <taxon>Metazoa</taxon>
        <taxon>Spiralia</taxon>
        <taxon>Lophotrochozoa</taxon>
        <taxon>Mollusca</taxon>
        <taxon>Bivalvia</taxon>
        <taxon>Autobranchia</taxon>
        <taxon>Pteriomorphia</taxon>
        <taxon>Mytilida</taxon>
        <taxon>Mytiloidea</taxon>
        <taxon>Mytilidae</taxon>
        <taxon>Mytilinae</taxon>
        <taxon>Mytilus</taxon>
    </lineage>
</organism>
<sequence>MFDSDDCSCERSDRSTKTLDLHEKPLSLASNSPKLTCSGKLVFKINGDNKNADDPPSYSSIEQLSYRMRGSSAQNRHEKFRTNNIDAKLDKIPSPFSNNELNQWNNLPKRGESSYDDATKSFNLTNDKQKSEFEIKHNTLSDNVNDTANQAATNKSFQECEVNKKQSINYMQKNL</sequence>
<evidence type="ECO:0000313" key="2">
    <source>
        <dbReference type="Proteomes" id="UP000683360"/>
    </source>
</evidence>
<reference evidence="1" key="1">
    <citation type="submission" date="2021-03" db="EMBL/GenBank/DDBJ databases">
        <authorList>
            <person name="Bekaert M."/>
        </authorList>
    </citation>
    <scope>NUCLEOTIDE SEQUENCE</scope>
</reference>
<comment type="caution">
    <text evidence="1">The sequence shown here is derived from an EMBL/GenBank/DDBJ whole genome shotgun (WGS) entry which is preliminary data.</text>
</comment>
<keyword evidence="2" id="KW-1185">Reference proteome</keyword>
<proteinExistence type="predicted"/>
<name>A0A8S3T5R4_MYTED</name>